<evidence type="ECO:0000256" key="1">
    <source>
        <dbReference type="ARBA" id="ARBA00007119"/>
    </source>
</evidence>
<evidence type="ECO:0008006" key="6">
    <source>
        <dbReference type="Google" id="ProtNLM"/>
    </source>
</evidence>
<dbReference type="InterPro" id="IPR037217">
    <property type="entry name" value="Trp/Indoleamine_2_3_dOase-like"/>
</dbReference>
<dbReference type="Gene3D" id="1.20.58.480">
    <property type="match status" value="1"/>
</dbReference>
<evidence type="ECO:0000256" key="3">
    <source>
        <dbReference type="ARBA" id="ARBA00023004"/>
    </source>
</evidence>
<dbReference type="PANTHER" id="PTHR28657">
    <property type="entry name" value="INDOLEAMINE 2,3-DIOXYGENASE"/>
    <property type="match status" value="1"/>
</dbReference>
<name>A0ABR3F096_9AGAR</name>
<keyword evidence="2" id="KW-0479">Metal-binding</keyword>
<evidence type="ECO:0000256" key="2">
    <source>
        <dbReference type="ARBA" id="ARBA00022723"/>
    </source>
</evidence>
<protein>
    <recommendedName>
        <fullName evidence="6">Indoleamine 2,3-dioxygenase</fullName>
    </recommendedName>
</protein>
<dbReference type="PANTHER" id="PTHR28657:SF5">
    <property type="entry name" value="INDOLEAMINE 2,3-DIOXYGENASE"/>
    <property type="match status" value="1"/>
</dbReference>
<evidence type="ECO:0000313" key="4">
    <source>
        <dbReference type="EMBL" id="KAL0568474.1"/>
    </source>
</evidence>
<dbReference type="Proteomes" id="UP001465976">
    <property type="component" value="Unassembled WGS sequence"/>
</dbReference>
<sequence length="394" mass="44132">MDPAKFDVDSRTGFLPSEVPVQRLPGNWSIWEVLLDEAIAKRLALGGKPGGTTVEQAVESERWRASVRETPLLDTSSLEEDLPVSRRAHLVLAFLLSFYVQTLPPTSKVVIPKSVGIPILRLKALGLPPVVTYADCVLYNWHLAGEDANFASENLRCRTLFTSLPDEEVFYLASTKVEFRGAEALESMRAIEERAGEEDLGGIIKHLKRLAVVIDELKEVLMNVREGCDPDVFYNEIRPWSRGQSEERPWVFEAIEDHSDLMTEGVMEELSGTSAAQSSLIQALDVFLGVEGSGFKERMKRYMPRNHRDFLDSMWSIRSYVLENSELVEAYNAVLLALKGFRDSHMIIVTLYIVGPARRAETEKREAKGMAGGGDFVKLLKGARDQTAEMIIPM</sequence>
<keyword evidence="3" id="KW-0408">Iron</keyword>
<dbReference type="EMBL" id="JBAHYK010001330">
    <property type="protein sequence ID" value="KAL0568474.1"/>
    <property type="molecule type" value="Genomic_DNA"/>
</dbReference>
<evidence type="ECO:0000313" key="5">
    <source>
        <dbReference type="Proteomes" id="UP001465976"/>
    </source>
</evidence>
<proteinExistence type="inferred from homology"/>
<accession>A0ABR3F096</accession>
<organism evidence="4 5">
    <name type="scientific">Marasmius crinis-equi</name>
    <dbReference type="NCBI Taxonomy" id="585013"/>
    <lineage>
        <taxon>Eukaryota</taxon>
        <taxon>Fungi</taxon>
        <taxon>Dikarya</taxon>
        <taxon>Basidiomycota</taxon>
        <taxon>Agaricomycotina</taxon>
        <taxon>Agaricomycetes</taxon>
        <taxon>Agaricomycetidae</taxon>
        <taxon>Agaricales</taxon>
        <taxon>Marasmiineae</taxon>
        <taxon>Marasmiaceae</taxon>
        <taxon>Marasmius</taxon>
    </lineage>
</organism>
<dbReference type="SUPFAM" id="SSF140959">
    <property type="entry name" value="Indolic compounds 2,3-dioxygenase-like"/>
    <property type="match status" value="1"/>
</dbReference>
<reference evidence="4 5" key="1">
    <citation type="submission" date="2024-02" db="EMBL/GenBank/DDBJ databases">
        <title>A draft genome for the cacao thread blight pathogen Marasmius crinis-equi.</title>
        <authorList>
            <person name="Cohen S.P."/>
            <person name="Baruah I.K."/>
            <person name="Amoako-Attah I."/>
            <person name="Bukari Y."/>
            <person name="Meinhardt L.W."/>
            <person name="Bailey B.A."/>
        </authorList>
    </citation>
    <scope>NUCLEOTIDE SEQUENCE [LARGE SCALE GENOMIC DNA]</scope>
    <source>
        <strain evidence="4 5">GH-76</strain>
    </source>
</reference>
<dbReference type="Pfam" id="PF01231">
    <property type="entry name" value="IDO"/>
    <property type="match status" value="1"/>
</dbReference>
<keyword evidence="5" id="KW-1185">Reference proteome</keyword>
<dbReference type="InterPro" id="IPR000898">
    <property type="entry name" value="Indolamine_dOase"/>
</dbReference>
<gene>
    <name evidence="4" type="ORF">V5O48_013506</name>
</gene>
<comment type="similarity">
    <text evidence="1">Belongs to the indoleamine 2,3-dioxygenase family.</text>
</comment>
<comment type="caution">
    <text evidence="4">The sequence shown here is derived from an EMBL/GenBank/DDBJ whole genome shotgun (WGS) entry which is preliminary data.</text>
</comment>